<evidence type="ECO:0000259" key="1">
    <source>
        <dbReference type="Pfam" id="PF11127"/>
    </source>
</evidence>
<comment type="caution">
    <text evidence="2">The sequence shown here is derived from an EMBL/GenBank/DDBJ whole genome shotgun (WGS) entry which is preliminary data.</text>
</comment>
<dbReference type="InterPro" id="IPR021309">
    <property type="entry name" value="YgaP-like_TM"/>
</dbReference>
<organism evidence="2 3">
    <name type="scientific">Alkalicoccobacillus plakortidis</name>
    <dbReference type="NCBI Taxonomy" id="444060"/>
    <lineage>
        <taxon>Bacteria</taxon>
        <taxon>Bacillati</taxon>
        <taxon>Bacillota</taxon>
        <taxon>Bacilli</taxon>
        <taxon>Bacillales</taxon>
        <taxon>Bacillaceae</taxon>
        <taxon>Alkalicoccobacillus</taxon>
    </lineage>
</organism>
<keyword evidence="3" id="KW-1185">Reference proteome</keyword>
<evidence type="ECO:0000313" key="2">
    <source>
        <dbReference type="EMBL" id="MCM2676918.1"/>
    </source>
</evidence>
<protein>
    <submittedName>
        <fullName evidence="2">DUF2892 domain-containing protein</fullName>
    </submittedName>
</protein>
<dbReference type="RefSeq" id="WP_251610115.1">
    <property type="nucleotide sequence ID" value="NZ_JAMQJY010000002.1"/>
</dbReference>
<sequence length="84" mass="9170">MKPNLSLIESLLRITCGLTLLTLSSSKTNRKSSSIIGIIGIVIGAMKVAEGITQFCPLMYMSSKKKLETKKHGHHQDGRVMNPS</sequence>
<proteinExistence type="predicted"/>
<evidence type="ECO:0000313" key="3">
    <source>
        <dbReference type="Proteomes" id="UP001203665"/>
    </source>
</evidence>
<name>A0ABT0XNK2_9BACI</name>
<dbReference type="Pfam" id="PF11127">
    <property type="entry name" value="YgaP-like_TM"/>
    <property type="match status" value="1"/>
</dbReference>
<feature type="domain" description="Inner membrane protein YgaP-like transmembrane" evidence="1">
    <location>
        <begin position="1"/>
        <end position="62"/>
    </location>
</feature>
<gene>
    <name evidence="2" type="ORF">NDM98_16695</name>
</gene>
<dbReference type="EMBL" id="JAMQJY010000002">
    <property type="protein sequence ID" value="MCM2676918.1"/>
    <property type="molecule type" value="Genomic_DNA"/>
</dbReference>
<dbReference type="Proteomes" id="UP001203665">
    <property type="component" value="Unassembled WGS sequence"/>
</dbReference>
<reference evidence="2" key="1">
    <citation type="submission" date="2022-06" db="EMBL/GenBank/DDBJ databases">
        <title>Alkalicoccobacillus porphyridii sp. nov., isolated from a marine red alga, Porphyridium purpureum and reclassification of Shouchella plakortidis and Shouchella gibsonii as Alkalicoccobacillus plakortidis comb. nov. and Alkalicoccobacillus gibsonii comb. nov.</title>
        <authorList>
            <person name="Kim K.H."/>
            <person name="Lee J.K."/>
            <person name="Han D.M."/>
            <person name="Baek J.H."/>
            <person name="Jeon C.O."/>
        </authorList>
    </citation>
    <scope>NUCLEOTIDE SEQUENCE</scope>
    <source>
        <strain evidence="2">DSM 19153</strain>
    </source>
</reference>
<accession>A0ABT0XNK2</accession>